<feature type="transmembrane region" description="Helical" evidence="5">
    <location>
        <begin position="100"/>
        <end position="118"/>
    </location>
</feature>
<evidence type="ECO:0000313" key="6">
    <source>
        <dbReference type="EMBL" id="KAK3089998.1"/>
    </source>
</evidence>
<keyword evidence="3 5" id="KW-1133">Transmembrane helix</keyword>
<accession>A0AA89BWI6</accession>
<proteinExistence type="predicted"/>
<evidence type="ECO:0000256" key="1">
    <source>
        <dbReference type="ARBA" id="ARBA00004141"/>
    </source>
</evidence>
<comment type="subcellular location">
    <subcellularLocation>
        <location evidence="1">Membrane</location>
        <topology evidence="1">Multi-pass membrane protein</topology>
    </subcellularLocation>
</comment>
<dbReference type="InterPro" id="IPR005178">
    <property type="entry name" value="Ostalpha/TMEM184C"/>
</dbReference>
<dbReference type="Proteomes" id="UP001186944">
    <property type="component" value="Unassembled WGS sequence"/>
</dbReference>
<evidence type="ECO:0000256" key="4">
    <source>
        <dbReference type="ARBA" id="ARBA00023136"/>
    </source>
</evidence>
<dbReference type="GO" id="GO:0016020">
    <property type="term" value="C:membrane"/>
    <property type="evidence" value="ECO:0007669"/>
    <property type="project" value="UniProtKB-SubCell"/>
</dbReference>
<evidence type="ECO:0000256" key="2">
    <source>
        <dbReference type="ARBA" id="ARBA00022692"/>
    </source>
</evidence>
<protein>
    <submittedName>
        <fullName evidence="6">Uncharacterized protein</fullName>
    </submittedName>
</protein>
<reference evidence="6" key="1">
    <citation type="submission" date="2019-08" db="EMBL/GenBank/DDBJ databases">
        <title>The improved chromosome-level genome for the pearl oyster Pinctada fucata martensii using PacBio sequencing and Hi-C.</title>
        <authorList>
            <person name="Zheng Z."/>
        </authorList>
    </citation>
    <scope>NUCLEOTIDE SEQUENCE</scope>
    <source>
        <strain evidence="6">ZZ-2019</strain>
        <tissue evidence="6">Adductor muscle</tissue>
    </source>
</reference>
<feature type="transmembrane region" description="Helical" evidence="5">
    <location>
        <begin position="20"/>
        <end position="41"/>
    </location>
</feature>
<dbReference type="EMBL" id="VSWD01000010">
    <property type="protein sequence ID" value="KAK3089998.1"/>
    <property type="molecule type" value="Genomic_DNA"/>
</dbReference>
<evidence type="ECO:0000313" key="7">
    <source>
        <dbReference type="Proteomes" id="UP001186944"/>
    </source>
</evidence>
<evidence type="ECO:0000256" key="5">
    <source>
        <dbReference type="SAM" id="Phobius"/>
    </source>
</evidence>
<keyword evidence="7" id="KW-1185">Reference proteome</keyword>
<gene>
    <name evidence="6" type="ORF">FSP39_008313</name>
</gene>
<comment type="caution">
    <text evidence="6">The sequence shown here is derived from an EMBL/GenBank/DDBJ whole genome shotgun (WGS) entry which is preliminary data.</text>
</comment>
<dbReference type="AlphaFoldDB" id="A0AA89BWI6"/>
<dbReference type="PANTHER" id="PTHR23423">
    <property type="entry name" value="ORGANIC SOLUTE TRANSPORTER-RELATED"/>
    <property type="match status" value="1"/>
</dbReference>
<feature type="transmembrane region" description="Helical" evidence="5">
    <location>
        <begin position="62"/>
        <end position="80"/>
    </location>
</feature>
<name>A0AA89BWI6_PINIB</name>
<keyword evidence="4 5" id="KW-0472">Membrane</keyword>
<keyword evidence="2 5" id="KW-0812">Transmembrane</keyword>
<sequence length="163" mass="18942">MWSDGDYQLGESLEPSRFTFYLQMLNTVSTLFGMYGLIVIFRNTANRLTDYRVRVKFVSLQLAFVLLNLQSLIILTLARYDIPACKGVRGSIVRGYRTHYFLLILEFFLLSVLARFGYRRFEEPRKLDANTSIEVNHESVRVDTDSYPKYNSTGNLIQESTIQ</sequence>
<evidence type="ECO:0000256" key="3">
    <source>
        <dbReference type="ARBA" id="ARBA00022989"/>
    </source>
</evidence>
<organism evidence="6 7">
    <name type="scientific">Pinctada imbricata</name>
    <name type="common">Atlantic pearl-oyster</name>
    <name type="synonym">Pinctada martensii</name>
    <dbReference type="NCBI Taxonomy" id="66713"/>
    <lineage>
        <taxon>Eukaryota</taxon>
        <taxon>Metazoa</taxon>
        <taxon>Spiralia</taxon>
        <taxon>Lophotrochozoa</taxon>
        <taxon>Mollusca</taxon>
        <taxon>Bivalvia</taxon>
        <taxon>Autobranchia</taxon>
        <taxon>Pteriomorphia</taxon>
        <taxon>Pterioida</taxon>
        <taxon>Pterioidea</taxon>
        <taxon>Pteriidae</taxon>
        <taxon>Pinctada</taxon>
    </lineage>
</organism>
<dbReference type="Pfam" id="PF03619">
    <property type="entry name" value="Solute_trans_a"/>
    <property type="match status" value="1"/>
</dbReference>